<dbReference type="Proteomes" id="UP000309584">
    <property type="component" value="Unassembled WGS sequence"/>
</dbReference>
<keyword evidence="5 10" id="KW-0547">Nucleotide-binding</keyword>
<dbReference type="PANTHER" id="PTHR42753:SF2">
    <property type="entry name" value="PROLINE--TRNA LIGASE"/>
    <property type="match status" value="1"/>
</dbReference>
<dbReference type="InterPro" id="IPR044140">
    <property type="entry name" value="ProRS_anticodon_short"/>
</dbReference>
<accession>A0ABY2TJQ8</accession>
<proteinExistence type="inferred from homology"/>
<dbReference type="RefSeq" id="WP_137623542.1">
    <property type="nucleotide sequence ID" value="NZ_NXLY01000004.1"/>
</dbReference>
<dbReference type="Pfam" id="PF00587">
    <property type="entry name" value="tRNA-synt_2b"/>
    <property type="match status" value="1"/>
</dbReference>
<dbReference type="InterPro" id="IPR004154">
    <property type="entry name" value="Anticodon-bd"/>
</dbReference>
<comment type="subcellular location">
    <subcellularLocation>
        <location evidence="1 10">Cytoplasm</location>
    </subcellularLocation>
</comment>
<comment type="similarity">
    <text evidence="10">Belongs to the class-II aminoacyl-tRNA synthetase family. ProS type 1 subfamily.</text>
</comment>
<dbReference type="SUPFAM" id="SSF55681">
    <property type="entry name" value="Class II aaRS and biotin synthetases"/>
    <property type="match status" value="1"/>
</dbReference>
<dbReference type="InterPro" id="IPR006195">
    <property type="entry name" value="aa-tRNA-synth_II"/>
</dbReference>
<dbReference type="InterPro" id="IPR002314">
    <property type="entry name" value="aa-tRNA-synt_IIb"/>
</dbReference>
<dbReference type="PRINTS" id="PR01046">
    <property type="entry name" value="TRNASYNTHPRO"/>
</dbReference>
<dbReference type="InterPro" id="IPR036621">
    <property type="entry name" value="Anticodon-bd_dom_sf"/>
</dbReference>
<feature type="domain" description="Aminoacyl-transfer RNA synthetases class-II family profile" evidence="11">
    <location>
        <begin position="34"/>
        <end position="473"/>
    </location>
</feature>
<dbReference type="GO" id="GO:0016874">
    <property type="term" value="F:ligase activity"/>
    <property type="evidence" value="ECO:0007669"/>
    <property type="project" value="UniProtKB-KW"/>
</dbReference>
<dbReference type="PANTHER" id="PTHR42753">
    <property type="entry name" value="MITOCHONDRIAL RIBOSOME PROTEIN L39/PROLYL-TRNA LIGASE FAMILY MEMBER"/>
    <property type="match status" value="1"/>
</dbReference>
<dbReference type="EMBL" id="NXLY01000004">
    <property type="protein sequence ID" value="TKX34294.1"/>
    <property type="molecule type" value="Genomic_DNA"/>
</dbReference>
<comment type="function">
    <text evidence="10">Catalyzes the attachment of proline to tRNA(Pro) in a two-step reaction: proline is first activated by ATP to form Pro-AMP and then transferred to the acceptor end of tRNA(Pro). As ProRS can inadvertently accommodate and process non-cognate amino acids such as alanine and cysteine, to avoid such errors it has two additional distinct editing activities against alanine. One activity is designated as 'pretransfer' editing and involves the tRNA(Pro)-independent hydrolysis of activated Ala-AMP. The other activity is designated 'posttransfer' editing and involves deacylation of mischarged Ala-tRNA(Pro). The misacylated Cys-tRNA(Pro) is not edited by ProRS.</text>
</comment>
<keyword evidence="7 10" id="KW-0648">Protein biosynthesis</keyword>
<comment type="domain">
    <text evidence="10">Consists of three domains: the N-terminal catalytic domain, the editing domain and the C-terminal anticodon-binding domain.</text>
</comment>
<keyword evidence="8 10" id="KW-0030">Aminoacyl-tRNA synthetase</keyword>
<keyword evidence="13" id="KW-1185">Reference proteome</keyword>
<comment type="subunit">
    <text evidence="2 10">Homodimer.</text>
</comment>
<dbReference type="HAMAP" id="MF_01569">
    <property type="entry name" value="Pro_tRNA_synth_type1"/>
    <property type="match status" value="1"/>
</dbReference>
<evidence type="ECO:0000256" key="9">
    <source>
        <dbReference type="ARBA" id="ARBA00047671"/>
    </source>
</evidence>
<dbReference type="Gene3D" id="3.30.930.10">
    <property type="entry name" value="Bira Bifunctional Protein, Domain 2"/>
    <property type="match status" value="2"/>
</dbReference>
<dbReference type="SUPFAM" id="SSF52954">
    <property type="entry name" value="Class II aaRS ABD-related"/>
    <property type="match status" value="1"/>
</dbReference>
<name>A0ABY2TJQ8_9BACT</name>
<evidence type="ECO:0000256" key="10">
    <source>
        <dbReference type="HAMAP-Rule" id="MF_01569"/>
    </source>
</evidence>
<comment type="catalytic activity">
    <reaction evidence="9 10">
        <text>tRNA(Pro) + L-proline + ATP = L-prolyl-tRNA(Pro) + AMP + diphosphate</text>
        <dbReference type="Rhea" id="RHEA:14305"/>
        <dbReference type="Rhea" id="RHEA-COMP:9700"/>
        <dbReference type="Rhea" id="RHEA-COMP:9702"/>
        <dbReference type="ChEBI" id="CHEBI:30616"/>
        <dbReference type="ChEBI" id="CHEBI:33019"/>
        <dbReference type="ChEBI" id="CHEBI:60039"/>
        <dbReference type="ChEBI" id="CHEBI:78442"/>
        <dbReference type="ChEBI" id="CHEBI:78532"/>
        <dbReference type="ChEBI" id="CHEBI:456215"/>
        <dbReference type="EC" id="6.1.1.15"/>
    </reaction>
</comment>
<reference evidence="12 13" key="1">
    <citation type="submission" date="2018-05" db="EMBL/GenBank/DDBJ databases">
        <title>Novel Campyloabacter and Helicobacter Species and Strains.</title>
        <authorList>
            <person name="Mannion A.J."/>
            <person name="Shen Z."/>
            <person name="Fox J.G."/>
        </authorList>
    </citation>
    <scope>NUCLEOTIDE SEQUENCE [LARGE SCALE GENOMIC DNA]</scope>
    <source>
        <strain evidence="13">MIT10-5678</strain>
    </source>
</reference>
<dbReference type="InterPro" id="IPR033730">
    <property type="entry name" value="ProRS_core_prok"/>
</dbReference>
<sequence length="569" mass="64885">MMKFSQLYAPSTKETPKDASLPSHIFLVRSGFVEQIGSGLYNFLPLGKRVLDKIRAIVKEEMDKAGAQEVNLSFVTPASLWQESGRYNVFGKELLRFKDRKENDFVLGPTHEEAMVSLVKNKITSYKQLPLHLYQIGWKFRDEARPRFGLLRCREFLMKDGYSFHKNEEDLTREFDLMYETYSRILKRMGFDFRAVEADSGAIGGSGSKEFMVLAKNGEDDILLCENCDYAANIEAATRAKKTCDKERPEASYASKFHTPNIKSIKELADFFRIDEFYTVKAVVKKAIYENESKLVVFFIRGCDDLQEVKAQNACKALELIDADESELLNAGLVPGFIGFVGLKDIDFYLDQELENEKQMIIGANEKDYHLVGIDVVNLNKDRFKDLVEVKENDCCLKCGAKLRKSKGIEVGHIFKLGQKYSKAMNAHFLDENGKTQAFYMGCYGIGVSRLVAVAIEASHDEKGCIWNQTLAPFVIDIIISNIKDEEACQFAHQIYHQLQDLGIEVLLDDRNERFGVKMNDFELMGFPYALVIGKGLQNNEIELIQRKNLSKEVIKTEHIVEIIKKKIL</sequence>
<dbReference type="NCBIfam" id="TIGR00409">
    <property type="entry name" value="proS_fam_II"/>
    <property type="match status" value="1"/>
</dbReference>
<keyword evidence="4 10" id="KW-0436">Ligase</keyword>
<dbReference type="CDD" id="cd00779">
    <property type="entry name" value="ProRS_core_prok"/>
    <property type="match status" value="1"/>
</dbReference>
<evidence type="ECO:0000313" key="12">
    <source>
        <dbReference type="EMBL" id="TKX34294.1"/>
    </source>
</evidence>
<dbReference type="InterPro" id="IPR023717">
    <property type="entry name" value="Pro-tRNA-Synthase_IIa_type1"/>
</dbReference>
<evidence type="ECO:0000256" key="3">
    <source>
        <dbReference type="ARBA" id="ARBA00022490"/>
    </source>
</evidence>
<keyword evidence="3 10" id="KW-0963">Cytoplasm</keyword>
<organism evidence="12 13">
    <name type="scientific">Campylobacter taeniopygiae</name>
    <dbReference type="NCBI Taxonomy" id="2510188"/>
    <lineage>
        <taxon>Bacteria</taxon>
        <taxon>Pseudomonadati</taxon>
        <taxon>Campylobacterota</taxon>
        <taxon>Epsilonproteobacteria</taxon>
        <taxon>Campylobacterales</taxon>
        <taxon>Campylobacteraceae</taxon>
        <taxon>Campylobacter</taxon>
    </lineage>
</organism>
<dbReference type="InterPro" id="IPR007214">
    <property type="entry name" value="YbaK/aa-tRNA-synth-assoc-dom"/>
</dbReference>
<dbReference type="Pfam" id="PF04073">
    <property type="entry name" value="tRNA_edit"/>
    <property type="match status" value="1"/>
</dbReference>
<comment type="caution">
    <text evidence="12">The sequence shown here is derived from an EMBL/GenBank/DDBJ whole genome shotgun (WGS) entry which is preliminary data.</text>
</comment>
<dbReference type="CDD" id="cd04334">
    <property type="entry name" value="ProRS-INS"/>
    <property type="match status" value="1"/>
</dbReference>
<protein>
    <recommendedName>
        <fullName evidence="10">Proline--tRNA ligase</fullName>
        <ecNumber evidence="10">6.1.1.15</ecNumber>
    </recommendedName>
    <alternativeName>
        <fullName evidence="10">Prolyl-tRNA synthetase</fullName>
        <shortName evidence="10">ProRS</shortName>
    </alternativeName>
</protein>
<evidence type="ECO:0000256" key="6">
    <source>
        <dbReference type="ARBA" id="ARBA00022840"/>
    </source>
</evidence>
<dbReference type="InterPro" id="IPR004500">
    <property type="entry name" value="Pro-tRNA-synth_IIa_bac-type"/>
</dbReference>
<dbReference type="Gene3D" id="3.40.50.800">
    <property type="entry name" value="Anticodon-binding domain"/>
    <property type="match status" value="1"/>
</dbReference>
<evidence type="ECO:0000256" key="1">
    <source>
        <dbReference type="ARBA" id="ARBA00004496"/>
    </source>
</evidence>
<evidence type="ECO:0000256" key="8">
    <source>
        <dbReference type="ARBA" id="ARBA00023146"/>
    </source>
</evidence>
<dbReference type="InterPro" id="IPR002316">
    <property type="entry name" value="Pro-tRNA-ligase_IIa"/>
</dbReference>
<dbReference type="InterPro" id="IPR036754">
    <property type="entry name" value="YbaK/aa-tRNA-synt-asso_dom_sf"/>
</dbReference>
<evidence type="ECO:0000259" key="11">
    <source>
        <dbReference type="PROSITE" id="PS50862"/>
    </source>
</evidence>
<dbReference type="EC" id="6.1.1.15" evidence="10"/>
<evidence type="ECO:0000256" key="2">
    <source>
        <dbReference type="ARBA" id="ARBA00011738"/>
    </source>
</evidence>
<gene>
    <name evidence="10" type="primary">proS</name>
    <name evidence="12" type="ORF">CQA75_02795</name>
</gene>
<evidence type="ECO:0000256" key="5">
    <source>
        <dbReference type="ARBA" id="ARBA00022741"/>
    </source>
</evidence>
<evidence type="ECO:0000256" key="4">
    <source>
        <dbReference type="ARBA" id="ARBA00022598"/>
    </source>
</evidence>
<dbReference type="Pfam" id="PF03129">
    <property type="entry name" value="HGTP_anticodon"/>
    <property type="match status" value="1"/>
</dbReference>
<dbReference type="SUPFAM" id="SSF55826">
    <property type="entry name" value="YbaK/ProRS associated domain"/>
    <property type="match status" value="1"/>
</dbReference>
<dbReference type="PROSITE" id="PS50862">
    <property type="entry name" value="AA_TRNA_LIGASE_II"/>
    <property type="match status" value="1"/>
</dbReference>
<dbReference type="CDD" id="cd00861">
    <property type="entry name" value="ProRS_anticodon_short"/>
    <property type="match status" value="1"/>
</dbReference>
<evidence type="ECO:0000256" key="7">
    <source>
        <dbReference type="ARBA" id="ARBA00022917"/>
    </source>
</evidence>
<dbReference type="InterPro" id="IPR050062">
    <property type="entry name" value="Pro-tRNA_synthetase"/>
</dbReference>
<dbReference type="InterPro" id="IPR045864">
    <property type="entry name" value="aa-tRNA-synth_II/BPL/LPL"/>
</dbReference>
<keyword evidence="6 10" id="KW-0067">ATP-binding</keyword>
<dbReference type="NCBIfam" id="NF006625">
    <property type="entry name" value="PRK09194.1"/>
    <property type="match status" value="1"/>
</dbReference>
<evidence type="ECO:0000313" key="13">
    <source>
        <dbReference type="Proteomes" id="UP000309584"/>
    </source>
</evidence>